<dbReference type="GO" id="GO:0051536">
    <property type="term" value="F:iron-sulfur cluster binding"/>
    <property type="evidence" value="ECO:0007669"/>
    <property type="project" value="InterPro"/>
</dbReference>
<dbReference type="InterPro" id="IPR058240">
    <property type="entry name" value="rSAM_sf"/>
</dbReference>
<protein>
    <submittedName>
        <fullName evidence="2">PDZ domain protein</fullName>
    </submittedName>
</protein>
<dbReference type="Pfam" id="PF17820">
    <property type="entry name" value="PDZ_6"/>
    <property type="match status" value="1"/>
</dbReference>
<evidence type="ECO:0000313" key="2">
    <source>
        <dbReference type="EMBL" id="CED94583.1"/>
    </source>
</evidence>
<dbReference type="EMBL" id="LN555523">
    <property type="protein sequence ID" value="CED94583.1"/>
    <property type="molecule type" value="Genomic_DNA"/>
</dbReference>
<dbReference type="Pfam" id="PF04459">
    <property type="entry name" value="DUF512"/>
    <property type="match status" value="1"/>
</dbReference>
<evidence type="ECO:0000259" key="1">
    <source>
        <dbReference type="PROSITE" id="PS50106"/>
    </source>
</evidence>
<dbReference type="GeneID" id="82206003"/>
<dbReference type="InterPro" id="IPR007549">
    <property type="entry name" value="DUF512"/>
</dbReference>
<organism evidence="2 3">
    <name type="scientific">Romboutsia ilealis</name>
    <dbReference type="NCBI Taxonomy" id="1115758"/>
    <lineage>
        <taxon>Bacteria</taxon>
        <taxon>Bacillati</taxon>
        <taxon>Bacillota</taxon>
        <taxon>Clostridia</taxon>
        <taxon>Peptostreptococcales</taxon>
        <taxon>Peptostreptococcaceae</taxon>
        <taxon>Romboutsia</taxon>
    </lineage>
</organism>
<dbReference type="InterPro" id="IPR006638">
    <property type="entry name" value="Elp3/MiaA/NifB-like_rSAM"/>
</dbReference>
<dbReference type="SMART" id="SM00729">
    <property type="entry name" value="Elp3"/>
    <property type="match status" value="1"/>
</dbReference>
<dbReference type="Gene3D" id="2.30.42.10">
    <property type="match status" value="1"/>
</dbReference>
<dbReference type="InterPro" id="IPR013785">
    <property type="entry name" value="Aldolase_TIM"/>
</dbReference>
<dbReference type="Gene3D" id="3.20.20.70">
    <property type="entry name" value="Aldolase class I"/>
    <property type="match status" value="1"/>
</dbReference>
<dbReference type="InterPro" id="IPR045375">
    <property type="entry name" value="Put_radical_SAM-like_N"/>
</dbReference>
<dbReference type="PROSITE" id="PS50106">
    <property type="entry name" value="PDZ"/>
    <property type="match status" value="1"/>
</dbReference>
<dbReference type="GO" id="GO:0003824">
    <property type="term" value="F:catalytic activity"/>
    <property type="evidence" value="ECO:0007669"/>
    <property type="project" value="InterPro"/>
</dbReference>
<keyword evidence="3" id="KW-1185">Reference proteome</keyword>
<dbReference type="AlphaFoldDB" id="A0A1V1I370"/>
<evidence type="ECO:0000313" key="3">
    <source>
        <dbReference type="Proteomes" id="UP000245622"/>
    </source>
</evidence>
<dbReference type="Proteomes" id="UP000245622">
    <property type="component" value="Chromosome 1"/>
</dbReference>
<dbReference type="RefSeq" id="WP_180702088.1">
    <property type="nucleotide sequence ID" value="NZ_CAPILH010000001.1"/>
</dbReference>
<proteinExistence type="predicted"/>
<dbReference type="InterPro" id="IPR041489">
    <property type="entry name" value="PDZ_6"/>
</dbReference>
<dbReference type="SUPFAM" id="SSF102114">
    <property type="entry name" value="Radical SAM enzymes"/>
    <property type="match status" value="1"/>
</dbReference>
<reference evidence="2 3" key="1">
    <citation type="submission" date="2014-04" db="EMBL/GenBank/DDBJ databases">
        <authorList>
            <person name="Hornung B.V."/>
        </authorList>
    </citation>
    <scope>NUCLEOTIDE SEQUENCE [LARGE SCALE GENOMIC DNA]</scope>
    <source>
        <strain evidence="2 3">CRIB</strain>
    </source>
</reference>
<accession>A0A1V1I370</accession>
<dbReference type="InterPro" id="IPR001478">
    <property type="entry name" value="PDZ"/>
</dbReference>
<gene>
    <name evidence="2" type="ORF">CRIB_1978</name>
</gene>
<dbReference type="InterPro" id="IPR036034">
    <property type="entry name" value="PDZ_sf"/>
</dbReference>
<feature type="domain" description="PDZ" evidence="1">
    <location>
        <begin position="1"/>
        <end position="43"/>
    </location>
</feature>
<sequence>MEVNVKNTNNIISKVYKDSIADELGIEVGDLLISINGEPIHDIIEYRFLLSDEYLELEIQKQNREVYIYEIEKDYDDDLGIEFTNPIIDKAKSCRNKCVFCFIDQLPKGMRETLYFKDDDSRLSFLQGNFVTLTNMSEEDINNIIKYRISPINISVHTTNPELRKTMIKNKFAGNLYSIMERLAEAQIQMNCQIVLCPGYNDKKELERTVSDLAKLYPYVNSVAAVPVGITKHRDHLPNLEIFNKQTAGETIDQVEKLHHKYLKELGTRFIFLSDEFYIMANRKLLNYDEYEGFIQFENGVGMISKFEREIEDYLENLSEYYKSKIKKVSIATGHSAYEFMCEMAKCIMEKCPNVQIDVYKIINNFFGDTITVSGLVTATDIIDQLKDKDLGETLYIPRSMLKADEEIFLDNITLEEISNIMEIEVVPCLNEGKDFIDKILK</sequence>
<dbReference type="SUPFAM" id="SSF50156">
    <property type="entry name" value="PDZ domain-like"/>
    <property type="match status" value="1"/>
</dbReference>
<dbReference type="Pfam" id="PF19238">
    <property type="entry name" value="Radical_SAM_2"/>
    <property type="match status" value="1"/>
</dbReference>
<name>A0A1V1I370_9FIRM</name>
<dbReference type="KEGG" id="ril:CRIB_1978"/>